<reference evidence="1 2" key="1">
    <citation type="journal article" date="2022" name="DNA Res.">
        <title>Chromosomal-level genome assembly of the orchid tree Bauhinia variegata (Leguminosae; Cercidoideae) supports the allotetraploid origin hypothesis of Bauhinia.</title>
        <authorList>
            <person name="Zhong Y."/>
            <person name="Chen Y."/>
            <person name="Zheng D."/>
            <person name="Pang J."/>
            <person name="Liu Y."/>
            <person name="Luo S."/>
            <person name="Meng S."/>
            <person name="Qian L."/>
            <person name="Wei D."/>
            <person name="Dai S."/>
            <person name="Zhou R."/>
        </authorList>
    </citation>
    <scope>NUCLEOTIDE SEQUENCE [LARGE SCALE GENOMIC DNA]</scope>
    <source>
        <strain evidence="1">BV-YZ2020</strain>
    </source>
</reference>
<gene>
    <name evidence="1" type="ORF">L6164_000382</name>
</gene>
<protein>
    <submittedName>
        <fullName evidence="1">Uncharacterized protein</fullName>
    </submittedName>
</protein>
<accession>A0ACB9Q6C0</accession>
<organism evidence="1 2">
    <name type="scientific">Bauhinia variegata</name>
    <name type="common">Purple orchid tree</name>
    <name type="synonym">Phanera variegata</name>
    <dbReference type="NCBI Taxonomy" id="167791"/>
    <lineage>
        <taxon>Eukaryota</taxon>
        <taxon>Viridiplantae</taxon>
        <taxon>Streptophyta</taxon>
        <taxon>Embryophyta</taxon>
        <taxon>Tracheophyta</taxon>
        <taxon>Spermatophyta</taxon>
        <taxon>Magnoliopsida</taxon>
        <taxon>eudicotyledons</taxon>
        <taxon>Gunneridae</taxon>
        <taxon>Pentapetalae</taxon>
        <taxon>rosids</taxon>
        <taxon>fabids</taxon>
        <taxon>Fabales</taxon>
        <taxon>Fabaceae</taxon>
        <taxon>Cercidoideae</taxon>
        <taxon>Cercideae</taxon>
        <taxon>Bauhiniinae</taxon>
        <taxon>Bauhinia</taxon>
    </lineage>
</organism>
<dbReference type="Proteomes" id="UP000828941">
    <property type="component" value="Chromosome 1"/>
</dbReference>
<sequence>MEILSADIPRDLVEGILTELPTKSLNRFRCVSKGFDALISEPQFGKLQYEKACRNPFDINHHKIFVLDGIDLLCLHGDAISSKPVISNSDFEEVDTGFPFSDKNEVTISSCGGLICFSRVSVTSPPDIFLWNSLNKDIFKVPRSKPIDNAYYREMGFGYDHSTDDYKVVMPFMELESTVVQAEIFSLRNQAWRKVVAEKNIGQFIFPCPQSGSVTLKGKVCWLGFRSEPEIKRMIMCFDVVKEKFHLVQPPAHTRDQAKQMEMGVLGGVLGVCINESGIGMAIWLMKDLHAAESWTKVAVIPTGEISRFSGRLKPLFVNGNGEILMFCPYIGTLLIYNLKERKSRIIFRFKNIRKVKTAITHMESLLSCF</sequence>
<evidence type="ECO:0000313" key="2">
    <source>
        <dbReference type="Proteomes" id="UP000828941"/>
    </source>
</evidence>
<dbReference type="EMBL" id="CM039426">
    <property type="protein sequence ID" value="KAI4356353.1"/>
    <property type="molecule type" value="Genomic_DNA"/>
</dbReference>
<evidence type="ECO:0000313" key="1">
    <source>
        <dbReference type="EMBL" id="KAI4356353.1"/>
    </source>
</evidence>
<name>A0ACB9Q6C0_BAUVA</name>
<proteinExistence type="predicted"/>
<comment type="caution">
    <text evidence="1">The sequence shown here is derived from an EMBL/GenBank/DDBJ whole genome shotgun (WGS) entry which is preliminary data.</text>
</comment>
<keyword evidence="2" id="KW-1185">Reference proteome</keyword>